<comment type="caution">
    <text evidence="1">The sequence shown here is derived from an EMBL/GenBank/DDBJ whole genome shotgun (WGS) entry which is preliminary data.</text>
</comment>
<dbReference type="AlphaFoldDB" id="A0A4Z1D098"/>
<accession>A0A4Z1D098</accession>
<evidence type="ECO:0000313" key="1">
    <source>
        <dbReference type="EMBL" id="TGN74824.1"/>
    </source>
</evidence>
<organism evidence="1 2">
    <name type="scientific">Streptomyces bauhiniae</name>
    <dbReference type="NCBI Taxonomy" id="2340725"/>
    <lineage>
        <taxon>Bacteria</taxon>
        <taxon>Bacillati</taxon>
        <taxon>Actinomycetota</taxon>
        <taxon>Actinomycetes</taxon>
        <taxon>Kitasatosporales</taxon>
        <taxon>Streptomycetaceae</taxon>
        <taxon>Streptomyces</taxon>
    </lineage>
</organism>
<sequence>MGELDAARLQIYSSEQDAQGGVVCVVRCVGGIARVGQDFYFTASASGIDVHSPIRLERILRYEKPADFLDPPHSAKVCLSGEGGARLERGVIITTLHSE</sequence>
<gene>
    <name evidence="1" type="ORF">E5083_21905</name>
</gene>
<evidence type="ECO:0000313" key="2">
    <source>
        <dbReference type="Proteomes" id="UP000298159"/>
    </source>
</evidence>
<dbReference type="GeneID" id="95450244"/>
<reference evidence="1 2" key="1">
    <citation type="submission" date="2019-04" db="EMBL/GenBank/DDBJ databases">
        <title>Streptomyces sp. nov. Bv016 isolated from bark of Buahinia variegata.</title>
        <authorList>
            <person name="Kanchanasin P."/>
            <person name="Tanasupawat S."/>
            <person name="Yuki M."/>
            <person name="Kudo T."/>
        </authorList>
    </citation>
    <scope>NUCLEOTIDE SEQUENCE [LARGE SCALE GENOMIC DNA]</scope>
    <source>
        <strain evidence="1 2">Bv016</strain>
    </source>
</reference>
<dbReference type="InterPro" id="IPR009000">
    <property type="entry name" value="Transl_B-barrel_sf"/>
</dbReference>
<dbReference type="RefSeq" id="WP_135787389.1">
    <property type="nucleotide sequence ID" value="NZ_SRRT01000006.1"/>
</dbReference>
<dbReference type="Proteomes" id="UP000298159">
    <property type="component" value="Unassembled WGS sequence"/>
</dbReference>
<dbReference type="SUPFAM" id="SSF50447">
    <property type="entry name" value="Translation proteins"/>
    <property type="match status" value="1"/>
</dbReference>
<protein>
    <submittedName>
        <fullName evidence="1">Uncharacterized protein</fullName>
    </submittedName>
</protein>
<name>A0A4Z1D098_9ACTN</name>
<proteinExistence type="predicted"/>
<dbReference type="EMBL" id="SRRT01000006">
    <property type="protein sequence ID" value="TGN74824.1"/>
    <property type="molecule type" value="Genomic_DNA"/>
</dbReference>
<keyword evidence="2" id="KW-1185">Reference proteome</keyword>